<evidence type="ECO:0000313" key="3">
    <source>
        <dbReference type="Proteomes" id="UP000595437"/>
    </source>
</evidence>
<dbReference type="AlphaFoldDB" id="A0A7T8H1E4"/>
<evidence type="ECO:0000313" key="2">
    <source>
        <dbReference type="EMBL" id="QQP41331.1"/>
    </source>
</evidence>
<name>A0A7T8H1E4_CALRO</name>
<feature type="region of interest" description="Disordered" evidence="1">
    <location>
        <begin position="38"/>
        <end position="57"/>
    </location>
</feature>
<sequence>FCFRQRILRQRYSLGHSVADTYIFNHRCFRCGNKSCTSETSRGNNQTPVFFATNNDN</sequence>
<evidence type="ECO:0000256" key="1">
    <source>
        <dbReference type="SAM" id="MobiDB-lite"/>
    </source>
</evidence>
<reference evidence="3" key="1">
    <citation type="submission" date="2021-01" db="EMBL/GenBank/DDBJ databases">
        <title>Caligus Genome Assembly.</title>
        <authorList>
            <person name="Gallardo-Escarate C."/>
        </authorList>
    </citation>
    <scope>NUCLEOTIDE SEQUENCE [LARGE SCALE GENOMIC DNA]</scope>
</reference>
<feature type="non-terminal residue" evidence="2">
    <location>
        <position position="1"/>
    </location>
</feature>
<accession>A0A7T8H1E4</accession>
<protein>
    <submittedName>
        <fullName evidence="2">Uncharacterized protein</fullName>
    </submittedName>
</protein>
<proteinExistence type="predicted"/>
<organism evidence="2 3">
    <name type="scientific">Caligus rogercresseyi</name>
    <name type="common">Sea louse</name>
    <dbReference type="NCBI Taxonomy" id="217165"/>
    <lineage>
        <taxon>Eukaryota</taxon>
        <taxon>Metazoa</taxon>
        <taxon>Ecdysozoa</taxon>
        <taxon>Arthropoda</taxon>
        <taxon>Crustacea</taxon>
        <taxon>Multicrustacea</taxon>
        <taxon>Hexanauplia</taxon>
        <taxon>Copepoda</taxon>
        <taxon>Siphonostomatoida</taxon>
        <taxon>Caligidae</taxon>
        <taxon>Caligus</taxon>
    </lineage>
</organism>
<gene>
    <name evidence="2" type="ORF">FKW44_015660</name>
</gene>
<dbReference type="Proteomes" id="UP000595437">
    <property type="component" value="Chromosome 10"/>
</dbReference>
<dbReference type="EMBL" id="CP045899">
    <property type="protein sequence ID" value="QQP41331.1"/>
    <property type="molecule type" value="Genomic_DNA"/>
</dbReference>
<keyword evidence="3" id="KW-1185">Reference proteome</keyword>